<dbReference type="InterPro" id="IPR038495">
    <property type="entry name" value="ATPase_E_C"/>
</dbReference>
<evidence type="ECO:0008006" key="3">
    <source>
        <dbReference type="Google" id="ProtNLM"/>
    </source>
</evidence>
<dbReference type="Proteomes" id="UP000192813">
    <property type="component" value="Unassembled WGS sequence"/>
</dbReference>
<dbReference type="RefSeq" id="WP_083069694.1">
    <property type="nucleotide sequence ID" value="NZ_NBTM02000001.1"/>
</dbReference>
<organism evidence="1 2">
    <name type="scientific">Aerococcus viridans</name>
    <dbReference type="NCBI Taxonomy" id="1377"/>
    <lineage>
        <taxon>Bacteria</taxon>
        <taxon>Bacillati</taxon>
        <taxon>Bacillota</taxon>
        <taxon>Bacilli</taxon>
        <taxon>Lactobacillales</taxon>
        <taxon>Aerococcaceae</taxon>
        <taxon>Aerococcus</taxon>
    </lineage>
</organism>
<accession>A0A2J9PP74</accession>
<sequence>MDLEDKFAYFETQVNQQAQDIIDEQVNQYRATLQKDYDEFVKNTNQEFDAKFVNAKKDMRKELNKNISQSQIHLQRDLYLSEEKLKKTLFAEFNDAIQNYMQTDEYRNQLVVMINNLKDYAEKNREELVVYINHSDQGMLETLFEETNANIQISDREFLGGVRGVLKDRQVLIDYSFSTLLANVEDSFTIKEVDD</sequence>
<comment type="caution">
    <text evidence="1">The sequence shown here is derived from an EMBL/GenBank/DDBJ whole genome shotgun (WGS) entry which is preliminary data.</text>
</comment>
<protein>
    <recommendedName>
        <fullName evidence="3">V-type ATP synthase subunit E</fullName>
    </recommendedName>
</protein>
<gene>
    <name evidence="1" type="ORF">A6J77_007825</name>
</gene>
<proteinExistence type="predicted"/>
<dbReference type="AlphaFoldDB" id="A0A2J9PP74"/>
<name>A0A2J9PP74_9LACT</name>
<dbReference type="SUPFAM" id="SSF160527">
    <property type="entry name" value="V-type ATPase subunit E-like"/>
    <property type="match status" value="1"/>
</dbReference>
<dbReference type="Gene3D" id="3.30.2320.30">
    <property type="entry name" value="ATP synthase, E subunit, C-terminal"/>
    <property type="match status" value="1"/>
</dbReference>
<dbReference type="EMBL" id="NBTM02000001">
    <property type="protein sequence ID" value="PNL92143.1"/>
    <property type="molecule type" value="Genomic_DNA"/>
</dbReference>
<reference evidence="2" key="1">
    <citation type="submission" date="2017-12" db="EMBL/GenBank/DDBJ databases">
        <title>FDA dAtabase for Regulatory Grade micrObial Sequences (FDA-ARGOS): Supporting development and validation of Infectious Disease Dx tests.</title>
        <authorList>
            <person name="Hoffmann M."/>
            <person name="Allard M."/>
            <person name="Evans P."/>
            <person name="Brown E."/>
            <person name="Tallon L."/>
            <person name="Sadzewicz L."/>
            <person name="Sengamalay N."/>
            <person name="Ott S."/>
            <person name="Godinez A."/>
            <person name="Nagaraj S."/>
            <person name="Vavikolanu K."/>
            <person name="Aluvathingal J."/>
            <person name="Nadendla S."/>
            <person name="Sichtig H."/>
        </authorList>
    </citation>
    <scope>NUCLEOTIDE SEQUENCE [LARGE SCALE GENOMIC DNA]</scope>
    <source>
        <strain evidence="2">FDAARGOS_249</strain>
    </source>
</reference>
<evidence type="ECO:0000313" key="2">
    <source>
        <dbReference type="Proteomes" id="UP000192813"/>
    </source>
</evidence>
<evidence type="ECO:0000313" key="1">
    <source>
        <dbReference type="EMBL" id="PNL92143.1"/>
    </source>
</evidence>